<evidence type="ECO:0000256" key="7">
    <source>
        <dbReference type="ARBA" id="ARBA00022729"/>
    </source>
</evidence>
<comment type="pathway">
    <text evidence="2">Cell wall biogenesis; peptidoglycan biosynthesis.</text>
</comment>
<dbReference type="InterPro" id="IPR037167">
    <property type="entry name" value="Peptidase_S11_C_sf"/>
</dbReference>
<keyword evidence="9" id="KW-0133">Cell shape</keyword>
<protein>
    <recommendedName>
        <fullName evidence="4">serine-type D-Ala-D-Ala carboxypeptidase</fullName>
        <ecNumber evidence="4">3.4.16.4</ecNumber>
    </recommendedName>
</protein>
<keyword evidence="8 16" id="KW-0378">Hydrolase</keyword>
<evidence type="ECO:0000256" key="6">
    <source>
        <dbReference type="ARBA" id="ARBA00022670"/>
    </source>
</evidence>
<reference evidence="17" key="1">
    <citation type="journal article" date="2019" name="Int. J. Syst. Evol. Microbiol.">
        <title>The Global Catalogue of Microorganisms (GCM) 10K type strain sequencing project: providing services to taxonomists for standard genome sequencing and annotation.</title>
        <authorList>
            <consortium name="The Broad Institute Genomics Platform"/>
            <consortium name="The Broad Institute Genome Sequencing Center for Infectious Disease"/>
            <person name="Wu L."/>
            <person name="Ma J."/>
        </authorList>
    </citation>
    <scope>NUCLEOTIDE SEQUENCE [LARGE SCALE GENOMIC DNA]</scope>
    <source>
        <strain evidence="17">CGMCC-1.15741</strain>
    </source>
</reference>
<dbReference type="SUPFAM" id="SSF69189">
    <property type="entry name" value="Penicillin-binding protein associated domain"/>
    <property type="match status" value="1"/>
</dbReference>
<dbReference type="InterPro" id="IPR012338">
    <property type="entry name" value="Beta-lactam/transpept-like"/>
</dbReference>
<dbReference type="InterPro" id="IPR018044">
    <property type="entry name" value="Peptidase_S11"/>
</dbReference>
<evidence type="ECO:0000256" key="8">
    <source>
        <dbReference type="ARBA" id="ARBA00022801"/>
    </source>
</evidence>
<dbReference type="GO" id="GO:0004180">
    <property type="term" value="F:carboxypeptidase activity"/>
    <property type="evidence" value="ECO:0007669"/>
    <property type="project" value="UniProtKB-KW"/>
</dbReference>
<dbReference type="PANTHER" id="PTHR21581">
    <property type="entry name" value="D-ALANYL-D-ALANINE CARBOXYPEPTIDASE"/>
    <property type="match status" value="1"/>
</dbReference>
<keyword evidence="10" id="KW-0573">Peptidoglycan synthesis</keyword>
<dbReference type="SUPFAM" id="SSF56601">
    <property type="entry name" value="beta-lactamase/transpeptidase-like"/>
    <property type="match status" value="1"/>
</dbReference>
<dbReference type="SMART" id="SM00936">
    <property type="entry name" value="PBP5_C"/>
    <property type="match status" value="1"/>
</dbReference>
<keyword evidence="6" id="KW-0645">Protease</keyword>
<dbReference type="Gene3D" id="2.60.410.10">
    <property type="entry name" value="D-Ala-D-Ala carboxypeptidase, C-terminal domain"/>
    <property type="match status" value="1"/>
</dbReference>
<feature type="domain" description="Peptidase S11 D-Ala-D-Ala carboxypeptidase A C-terminal" evidence="15">
    <location>
        <begin position="272"/>
        <end position="362"/>
    </location>
</feature>
<dbReference type="PANTHER" id="PTHR21581:SF6">
    <property type="entry name" value="TRAFFICKING PROTEIN PARTICLE COMPLEX SUBUNIT 12"/>
    <property type="match status" value="1"/>
</dbReference>
<dbReference type="Proteomes" id="UP001596303">
    <property type="component" value="Unassembled WGS sequence"/>
</dbReference>
<dbReference type="InterPro" id="IPR001967">
    <property type="entry name" value="Peptidase_S11_N"/>
</dbReference>
<evidence type="ECO:0000256" key="12">
    <source>
        <dbReference type="ARBA" id="ARBA00034000"/>
    </source>
</evidence>
<keyword evidence="5 16" id="KW-0121">Carboxypeptidase</keyword>
<feature type="signal peptide" evidence="14">
    <location>
        <begin position="1"/>
        <end position="23"/>
    </location>
</feature>
<evidence type="ECO:0000256" key="4">
    <source>
        <dbReference type="ARBA" id="ARBA00012448"/>
    </source>
</evidence>
<keyword evidence="17" id="KW-1185">Reference proteome</keyword>
<evidence type="ECO:0000313" key="17">
    <source>
        <dbReference type="Proteomes" id="UP001596303"/>
    </source>
</evidence>
<dbReference type="Gene3D" id="3.40.710.10">
    <property type="entry name" value="DD-peptidase/beta-lactamase superfamily"/>
    <property type="match status" value="1"/>
</dbReference>
<dbReference type="RefSeq" id="WP_377381781.1">
    <property type="nucleotide sequence ID" value="NZ_JBHSSW010000066.1"/>
</dbReference>
<comment type="caution">
    <text evidence="16">The sequence shown here is derived from an EMBL/GenBank/DDBJ whole genome shotgun (WGS) entry which is preliminary data.</text>
</comment>
<evidence type="ECO:0000256" key="13">
    <source>
        <dbReference type="RuleBase" id="RU004016"/>
    </source>
</evidence>
<proteinExistence type="inferred from homology"/>
<evidence type="ECO:0000256" key="3">
    <source>
        <dbReference type="ARBA" id="ARBA00007164"/>
    </source>
</evidence>
<evidence type="ECO:0000256" key="11">
    <source>
        <dbReference type="ARBA" id="ARBA00023316"/>
    </source>
</evidence>
<accession>A0ABW1SF00</accession>
<evidence type="ECO:0000313" key="16">
    <source>
        <dbReference type="EMBL" id="MFC6200004.1"/>
    </source>
</evidence>
<feature type="chain" id="PRO_5047382763" description="serine-type D-Ala-D-Ala carboxypeptidase" evidence="14">
    <location>
        <begin position="24"/>
        <end position="391"/>
    </location>
</feature>
<dbReference type="Pfam" id="PF00768">
    <property type="entry name" value="Peptidase_S11"/>
    <property type="match status" value="1"/>
</dbReference>
<dbReference type="EC" id="3.4.16.4" evidence="4"/>
<evidence type="ECO:0000259" key="15">
    <source>
        <dbReference type="SMART" id="SM00936"/>
    </source>
</evidence>
<keyword evidence="11" id="KW-0961">Cell wall biogenesis/degradation</keyword>
<evidence type="ECO:0000256" key="9">
    <source>
        <dbReference type="ARBA" id="ARBA00022960"/>
    </source>
</evidence>
<keyword evidence="7 14" id="KW-0732">Signal</keyword>
<gene>
    <name evidence="16" type="ORF">ACFQDM_18165</name>
</gene>
<comment type="function">
    <text evidence="1">Removes C-terminal D-alanyl residues from sugar-peptide cell wall precursors.</text>
</comment>
<evidence type="ECO:0000256" key="1">
    <source>
        <dbReference type="ARBA" id="ARBA00003217"/>
    </source>
</evidence>
<dbReference type="EMBL" id="JBHSSW010000066">
    <property type="protein sequence ID" value="MFC6200004.1"/>
    <property type="molecule type" value="Genomic_DNA"/>
</dbReference>
<evidence type="ECO:0000256" key="5">
    <source>
        <dbReference type="ARBA" id="ARBA00022645"/>
    </source>
</evidence>
<name>A0ABW1SF00_9PROT</name>
<evidence type="ECO:0000256" key="14">
    <source>
        <dbReference type="SAM" id="SignalP"/>
    </source>
</evidence>
<comment type="similarity">
    <text evidence="3 13">Belongs to the peptidase S11 family.</text>
</comment>
<dbReference type="InterPro" id="IPR012907">
    <property type="entry name" value="Peptidase_S11_C"/>
</dbReference>
<organism evidence="16 17">
    <name type="scientific">Ponticaulis profundi</name>
    <dbReference type="NCBI Taxonomy" id="2665222"/>
    <lineage>
        <taxon>Bacteria</taxon>
        <taxon>Pseudomonadati</taxon>
        <taxon>Pseudomonadota</taxon>
        <taxon>Alphaproteobacteria</taxon>
        <taxon>Hyphomonadales</taxon>
        <taxon>Hyphomonadaceae</taxon>
        <taxon>Ponticaulis</taxon>
    </lineage>
</organism>
<sequence>MIWIRRLSVLSCLAALAVSPAFAFETPAKQAFILDYETGIPLYAKNAEEPMIPASMTKIMTSYVVFDMLQKGTLSPEAKFTVSQNAWEKGGWASGGSTMGLSIGESVSVMDLLTGVIVLSGNDACIVLAEGISGTEEAFAKEMTAIAQEMGLKTASFKNATGLDEEGHEISAADLAMLAKLSIETHPEYYGLYALPSFEWNGISQPNRNPILGKISGVDGLKTGHLSVSGYGLVASATEGDERRIVVINGLDSISARAASAERMMRAAFRQFEVVAPFEAGETVGTIPVWLGKQDTVEAVVTDDIAIGIESSERRDMSAKIVLATAVTAPIEEGQKIGTLVISGANGLSEEYPVVAKEKVSKIGLLGRAFEGFAGLFDTGVATSEPVTEAE</sequence>
<dbReference type="Pfam" id="PF07943">
    <property type="entry name" value="PBP5_C"/>
    <property type="match status" value="1"/>
</dbReference>
<dbReference type="PRINTS" id="PR00725">
    <property type="entry name" value="DADACBPTASE1"/>
</dbReference>
<evidence type="ECO:0000256" key="2">
    <source>
        <dbReference type="ARBA" id="ARBA00004752"/>
    </source>
</evidence>
<comment type="catalytic activity">
    <reaction evidence="12">
        <text>Preferential cleavage: (Ac)2-L-Lys-D-Ala-|-D-Ala. Also transpeptidation of peptidyl-alanyl moieties that are N-acyl substituents of D-alanine.</text>
        <dbReference type="EC" id="3.4.16.4"/>
    </reaction>
</comment>
<dbReference type="InterPro" id="IPR015956">
    <property type="entry name" value="Peniciliin-bd_prot_C_sf"/>
</dbReference>
<evidence type="ECO:0000256" key="10">
    <source>
        <dbReference type="ARBA" id="ARBA00022984"/>
    </source>
</evidence>